<proteinExistence type="predicted"/>
<name>A0A834UEX1_VESPE</name>
<feature type="region of interest" description="Disordered" evidence="1">
    <location>
        <begin position="22"/>
        <end position="49"/>
    </location>
</feature>
<gene>
    <name evidence="2" type="ORF">H0235_003016</name>
</gene>
<feature type="compositionally biased region" description="Low complexity" evidence="1">
    <location>
        <begin position="515"/>
        <end position="530"/>
    </location>
</feature>
<comment type="caution">
    <text evidence="2">The sequence shown here is derived from an EMBL/GenBank/DDBJ whole genome shotgun (WGS) entry which is preliminary data.</text>
</comment>
<feature type="compositionally biased region" description="Polar residues" evidence="1">
    <location>
        <begin position="210"/>
        <end position="225"/>
    </location>
</feature>
<sequence>MAKNGRPIVEECNIQEFDKRMRKHNRINKNKERFEETNLPSPPPDPWTSPRCSQAVHNLSVEPPQEEDDIIAYLAGIRTPPPCDSRNSDCLSRNSATSTMAVASIYTEESFEQLDRIYEMAEQILELRDRSSKLFKRVRELERLKVLRTADLRAERAIFANKDISSDLPDEDAGFAESLLDAIISSSRDSQFQRRNPRSPSSSRQRSRSLAMSEQSLPRSPNLGNRSALGIEKAIFRNENSGVPKVSKWTRVKAAFKWERACPNDMTDSNIEQTSTTPSTPTTKYLRIPDIASGNWSCTGELSGPSTPLGRPSSAFSSNEDVFDRQRKYISDSTDRRISRAKEISKRNESTVCNKSPEDDITVTIDDDTVQNASEIREVKDLLPNYVWNLISCTYVYITLNPHIEELNDQGLLHAGASLNVLTNLWRHFQDHWQISKVSYLPYKYDFNSKLASNTNQEKPLIRITTESTSEPQVNISNSKSSSSSDKDAEATLKKPTPTLTITIPSSEEEFRNVSSPESTSPLPSSTLDSGQSSPHQVKARQSGQNLTEFKRQRSIVEESSASKIQRMDSKWNKVRRAFLSNTAFSVPPSPVRVIARQSFLQDGKIYFHSLINKYYKFFILCLILYISTK</sequence>
<evidence type="ECO:0000313" key="2">
    <source>
        <dbReference type="EMBL" id="KAF7434825.1"/>
    </source>
</evidence>
<accession>A0A834UEX1</accession>
<feature type="compositionally biased region" description="Polar residues" evidence="1">
    <location>
        <begin position="531"/>
        <end position="548"/>
    </location>
</feature>
<feature type="region of interest" description="Disordered" evidence="1">
    <location>
        <begin position="462"/>
        <end position="554"/>
    </location>
</feature>
<feature type="compositionally biased region" description="Low complexity" evidence="1">
    <location>
        <begin position="494"/>
        <end position="505"/>
    </location>
</feature>
<keyword evidence="3" id="KW-1185">Reference proteome</keyword>
<reference evidence="2" key="1">
    <citation type="journal article" date="2020" name="G3 (Bethesda)">
        <title>High-Quality Assemblies for Three Invasive Social Wasps from the &lt;i&gt;Vespula&lt;/i&gt; Genus.</title>
        <authorList>
            <person name="Harrop T.W.R."/>
            <person name="Guhlin J."/>
            <person name="McLaughlin G.M."/>
            <person name="Permina E."/>
            <person name="Stockwell P."/>
            <person name="Gilligan J."/>
            <person name="Le Lec M.F."/>
            <person name="Gruber M.A.M."/>
            <person name="Quinn O."/>
            <person name="Lovegrove M."/>
            <person name="Duncan E.J."/>
            <person name="Remnant E.J."/>
            <person name="Van Eeckhoven J."/>
            <person name="Graham B."/>
            <person name="Knapp R.A."/>
            <person name="Langford K.W."/>
            <person name="Kronenberg Z."/>
            <person name="Press M.O."/>
            <person name="Eacker S.M."/>
            <person name="Wilson-Rankin E.E."/>
            <person name="Purcell J."/>
            <person name="Lester P.J."/>
            <person name="Dearden P.K."/>
        </authorList>
    </citation>
    <scope>NUCLEOTIDE SEQUENCE</scope>
    <source>
        <strain evidence="2">Volc-1</strain>
    </source>
</reference>
<dbReference type="EMBL" id="JACSDY010000002">
    <property type="protein sequence ID" value="KAF7434825.1"/>
    <property type="molecule type" value="Genomic_DNA"/>
</dbReference>
<evidence type="ECO:0000313" key="3">
    <source>
        <dbReference type="Proteomes" id="UP000600918"/>
    </source>
</evidence>
<dbReference type="Proteomes" id="UP000600918">
    <property type="component" value="Unassembled WGS sequence"/>
</dbReference>
<dbReference type="AlphaFoldDB" id="A0A834UEX1"/>
<protein>
    <submittedName>
        <fullName evidence="2">Uncharacterized protein</fullName>
    </submittedName>
</protein>
<feature type="compositionally biased region" description="Polar residues" evidence="1">
    <location>
        <begin position="465"/>
        <end position="476"/>
    </location>
</feature>
<evidence type="ECO:0000256" key="1">
    <source>
        <dbReference type="SAM" id="MobiDB-lite"/>
    </source>
</evidence>
<organism evidence="2 3">
    <name type="scientific">Vespula pensylvanica</name>
    <name type="common">Western yellow jacket</name>
    <name type="synonym">Wasp</name>
    <dbReference type="NCBI Taxonomy" id="30213"/>
    <lineage>
        <taxon>Eukaryota</taxon>
        <taxon>Metazoa</taxon>
        <taxon>Ecdysozoa</taxon>
        <taxon>Arthropoda</taxon>
        <taxon>Hexapoda</taxon>
        <taxon>Insecta</taxon>
        <taxon>Pterygota</taxon>
        <taxon>Neoptera</taxon>
        <taxon>Endopterygota</taxon>
        <taxon>Hymenoptera</taxon>
        <taxon>Apocrita</taxon>
        <taxon>Aculeata</taxon>
        <taxon>Vespoidea</taxon>
        <taxon>Vespidae</taxon>
        <taxon>Vespinae</taxon>
        <taxon>Vespula</taxon>
    </lineage>
</organism>
<feature type="region of interest" description="Disordered" evidence="1">
    <location>
        <begin position="187"/>
        <end position="225"/>
    </location>
</feature>